<evidence type="ECO:0000256" key="21">
    <source>
        <dbReference type="PIRSR" id="PIRSR000127-3"/>
    </source>
</evidence>
<dbReference type="InterPro" id="IPR006058">
    <property type="entry name" value="2Fe2S_fd_BS"/>
</dbReference>
<dbReference type="InterPro" id="IPR037165">
    <property type="entry name" value="AldOxase/xan_DH_Mopterin-bd_sf"/>
</dbReference>
<evidence type="ECO:0000256" key="3">
    <source>
        <dbReference type="ARBA" id="ARBA00006849"/>
    </source>
</evidence>
<dbReference type="GO" id="GO:0005777">
    <property type="term" value="C:peroxisome"/>
    <property type="evidence" value="ECO:0007669"/>
    <property type="project" value="UniProtKB-SubCell"/>
</dbReference>
<dbReference type="InterPro" id="IPR016166">
    <property type="entry name" value="FAD-bd_PCMH"/>
</dbReference>
<dbReference type="InterPro" id="IPR036856">
    <property type="entry name" value="Ald_Oxase/Xan_DH_a/b_sf"/>
</dbReference>
<comment type="similarity">
    <text evidence="3">Belongs to the xanthine dehydrogenase family.</text>
</comment>
<evidence type="ECO:0000256" key="20">
    <source>
        <dbReference type="PIRSR" id="PIRSR000127-2"/>
    </source>
</evidence>
<dbReference type="InterPro" id="IPR036683">
    <property type="entry name" value="CO_DH_flav_C_dom_sf"/>
</dbReference>
<dbReference type="Pfam" id="PF01315">
    <property type="entry name" value="Ald_Xan_dh_C"/>
    <property type="match status" value="1"/>
</dbReference>
<dbReference type="NCBIfam" id="TIGR02963">
    <property type="entry name" value="xanthine_xdhA"/>
    <property type="match status" value="1"/>
</dbReference>
<dbReference type="PROSITE" id="PS51387">
    <property type="entry name" value="FAD_PCMH"/>
    <property type="match status" value="1"/>
</dbReference>
<keyword evidence="10 20" id="KW-0274">FAD</keyword>
<dbReference type="FunFam" id="3.30.465.10:FF:000004">
    <property type="entry name" value="Xanthine dehydrogenase/oxidase"/>
    <property type="match status" value="1"/>
</dbReference>
<evidence type="ECO:0000256" key="18">
    <source>
        <dbReference type="ARBA" id="ARBA00049517"/>
    </source>
</evidence>
<evidence type="ECO:0000256" key="12">
    <source>
        <dbReference type="ARBA" id="ARBA00023004"/>
    </source>
</evidence>
<protein>
    <recommendedName>
        <fullName evidence="5">xanthine dehydrogenase</fullName>
        <ecNumber evidence="5">1.17.1.4</ecNumber>
    </recommendedName>
</protein>
<comment type="cofactor">
    <cofactor evidence="16">
        <name>[2Fe-2S] cluster</name>
        <dbReference type="ChEBI" id="CHEBI:190135"/>
    </cofactor>
</comment>
<dbReference type="InterPro" id="IPR022407">
    <property type="entry name" value="OxRdtase_Mopterin_BS"/>
</dbReference>
<dbReference type="SMART" id="SM01008">
    <property type="entry name" value="Ald_Xan_dh_C"/>
    <property type="match status" value="1"/>
</dbReference>
<dbReference type="Pfam" id="PF00111">
    <property type="entry name" value="Fer2"/>
    <property type="match status" value="1"/>
</dbReference>
<dbReference type="Pfam" id="PF00941">
    <property type="entry name" value="FAD_binding_5"/>
    <property type="match status" value="1"/>
</dbReference>
<dbReference type="FunFam" id="3.30.43.10:FF:000001">
    <property type="entry name" value="Xanthine dehydrogenase/oxidase"/>
    <property type="match status" value="1"/>
</dbReference>
<dbReference type="InterPro" id="IPR016208">
    <property type="entry name" value="Ald_Oxase/xanthine_DH-like"/>
</dbReference>
<dbReference type="SUPFAM" id="SSF55447">
    <property type="entry name" value="CO dehydrogenase flavoprotein C-terminal domain-like"/>
    <property type="match status" value="1"/>
</dbReference>
<feature type="binding site" evidence="20">
    <location>
        <position position="920"/>
    </location>
    <ligand>
        <name>substrate</name>
    </ligand>
</feature>
<comment type="cofactor">
    <cofactor evidence="1 20">
        <name>FAD</name>
        <dbReference type="ChEBI" id="CHEBI:57692"/>
    </cofactor>
</comment>
<dbReference type="InterPro" id="IPR014307">
    <property type="entry name" value="Xanthine_DH_ssu"/>
</dbReference>
<dbReference type="InterPro" id="IPR002346">
    <property type="entry name" value="Mopterin_DH_FAD-bd"/>
</dbReference>
<comment type="cofactor">
    <cofactor evidence="21">
        <name>[2Fe-2S] cluster</name>
        <dbReference type="ChEBI" id="CHEBI:190135"/>
    </cofactor>
    <text evidence="21">Binds 2 [2Fe-2S] clusters.</text>
</comment>
<keyword evidence="9 21" id="KW-0479">Metal-binding</keyword>
<feature type="binding site" evidence="20">
    <location>
        <position position="414"/>
    </location>
    <ligand>
        <name>FAD</name>
        <dbReference type="ChEBI" id="CHEBI:57692"/>
    </ligand>
</feature>
<dbReference type="Gene3D" id="3.10.20.30">
    <property type="match status" value="1"/>
</dbReference>
<dbReference type="EMBL" id="VVIM01000008">
    <property type="protein sequence ID" value="KAB0794397.1"/>
    <property type="molecule type" value="Genomic_DNA"/>
</dbReference>
<feature type="binding site" evidence="21">
    <location>
        <position position="75"/>
    </location>
    <ligand>
        <name>[2Fe-2S] cluster</name>
        <dbReference type="ChEBI" id="CHEBI:190135"/>
        <label>1</label>
    </ligand>
</feature>
<feature type="binding site" evidence="21">
    <location>
        <position position="1085"/>
    </location>
    <ligand>
        <name>Mo-molybdopterin</name>
        <dbReference type="ChEBI" id="CHEBI:71302"/>
    </ligand>
    <ligandPart>
        <name>Mo</name>
        <dbReference type="ChEBI" id="CHEBI:28685"/>
    </ligandPart>
</feature>
<comment type="cofactor">
    <cofactor evidence="21">
        <name>Mo-molybdopterin</name>
        <dbReference type="ChEBI" id="CHEBI:71302"/>
    </cofactor>
    <text evidence="21">Binds 1 Mo-molybdopterin (Mo-MPT) cofactor per subunit.</text>
</comment>
<keyword evidence="14" id="KW-0520">NAD</keyword>
<evidence type="ECO:0000256" key="10">
    <source>
        <dbReference type="ARBA" id="ARBA00022827"/>
    </source>
</evidence>
<comment type="catalytic activity">
    <reaction evidence="18">
        <text>hypoxanthine + NAD(+) + H2O = xanthine + NADH + H(+)</text>
        <dbReference type="Rhea" id="RHEA:24670"/>
        <dbReference type="ChEBI" id="CHEBI:15377"/>
        <dbReference type="ChEBI" id="CHEBI:15378"/>
        <dbReference type="ChEBI" id="CHEBI:17368"/>
        <dbReference type="ChEBI" id="CHEBI:17712"/>
        <dbReference type="ChEBI" id="CHEBI:57540"/>
        <dbReference type="ChEBI" id="CHEBI:57945"/>
        <dbReference type="EC" id="1.17.1.4"/>
    </reaction>
</comment>
<dbReference type="SMART" id="SM01092">
    <property type="entry name" value="CO_deh_flav_C"/>
    <property type="match status" value="1"/>
</dbReference>
<keyword evidence="15" id="KW-0576">Peroxisome</keyword>
<dbReference type="SUPFAM" id="SSF54665">
    <property type="entry name" value="CO dehydrogenase molybdoprotein N-domain-like"/>
    <property type="match status" value="1"/>
</dbReference>
<keyword evidence="25" id="KW-1185">Reference proteome</keyword>
<evidence type="ECO:0000313" key="25">
    <source>
        <dbReference type="Proteomes" id="UP000327044"/>
    </source>
</evidence>
<sequence length="1331" mass="147064">MDMEPFPLVFFVNGKKVIEKEPDPEWTLLYYLRRKLMLCGTKLGCGEGGCGACTVMISKFDRKINKVVHLAINACLAPVCSMHGLAVTTVEGIGSTKTKLHPVQERMAKSHGSQCGFCTPGIVMSMYALLRNVPLPKISDLEKTFQGNLCRCTGYRPIIEGFKTFTEDWEVMHSESMFGKQNGACQMGDQCCKVVNGDCETEGYLLDTNSFSPYDPSQEPIFPPELKLYDELEKQSLIFKTKEVTWFRPTNLDDFLELKSKYPDAKIVNGNTEIGVEVKYKHFSYPIRIQGTEIPELRNITFENTGIKFGSAVTLTNVENLLKHQIEVQPQYKTRIFAALVDMLHWFAGQQIRNVASLGGNIITGSPISDLIPIFIASETVLELCSVAGVRSIVMDENFYSSYRTTTLRKDEVLVALTIPYSKPNQYFCAYKQARRRDDDTAIVNSAINVTFKEASDVIQTVKIAFGGMGPTVQVPLKTCKSLIGRAWNNETLENALHSLIEDLPLAPSAPGGMTQYRCSLCLGFMFKAYLEILNSLPNGQLNPRELSAIESHHSKTPKSSQLFQIQPSSIKTDTIGRPIPHVSGEKHATGEAVYCDDIPEYKNELYLGLVLSSKAHAKFSMDASDALSMDGVHLFLSAKDLTSQNNSTGPSIDNVVFVENTITSQGQVLGAVVADNQTIAQKAARKVKVTYEELQPIIVSIEDAIKHNSFFTDVLNPRVMEAGNVDEAFANAPHIIEGECRSGAQEHFYLETQSTLVVPKEGGELEVFCATQFPRQINHFISSSVGVPQHKINIRVKRLGGAFGGKEHRPAVIAVPAALAAHRLGRPVRCMLDRDEDIIITGGRHPFYMKYKTAFDETGKILACEIYLYNNGGFASDMSDLVMLRALLHFQNSYHIPNVRAFGYVCKTNIPSNMAMRGFGAPQGMLAGEFMVRQIAEVLAKQSHDIAKLNMLKVGDVTHYNQKIERCAVGRCWDECISNSNFYQRKLDADKFNRENRWRKRGITVVPTTYGVGYDIALMKQAGALINIYTDGSVLLTHGGIEMGQGLHTKMIQVASRVLEIPCDRIYTSEVSSSTVPNPTQTAGSVSSDLNGMAVLNACEIINSRLEPFKIANPKGKWEDWILAAYNDRVNLSATGFYKTPTYEGEHYEYYTTGAACTEVEIDCLTGDHQVLRTDIVMDIGESLNPAVDIGQIEGAFIQGYGLYMLEELMFSPDGSILTKGPGSYKLPGFTSIPTEFNVALLRGSSNPRAIYSSKAIGEPPLFLASSVLFAVREAIKSARSDAGVSPTEFNLFAPATSAVIRMACEDHMTKKVNVNAPEPDSFVPWNVTA</sequence>
<feature type="binding site" evidence="21">
    <location>
        <position position="45"/>
    </location>
    <ligand>
        <name>[2Fe-2S] cluster</name>
        <dbReference type="ChEBI" id="CHEBI:190135"/>
        <label>1</label>
    </ligand>
</feature>
<dbReference type="OrthoDB" id="8300278at2759"/>
<dbReference type="GO" id="GO:0043546">
    <property type="term" value="F:molybdopterin cofactor binding"/>
    <property type="evidence" value="ECO:0007669"/>
    <property type="project" value="InterPro"/>
</dbReference>
<keyword evidence="13 21" id="KW-0411">Iron-sulfur</keyword>
<proteinExistence type="inferred from homology"/>
<dbReference type="SUPFAM" id="SSF56003">
    <property type="entry name" value="Molybdenum cofactor-binding domain"/>
    <property type="match status" value="1"/>
</dbReference>
<dbReference type="InterPro" id="IPR000674">
    <property type="entry name" value="Ald_Oxase/Xan_DH_a/b"/>
</dbReference>
<evidence type="ECO:0000256" key="6">
    <source>
        <dbReference type="ARBA" id="ARBA00022505"/>
    </source>
</evidence>
<evidence type="ECO:0000313" key="24">
    <source>
        <dbReference type="EMBL" id="KAB0794397.1"/>
    </source>
</evidence>
<feature type="binding site" evidence="20">
    <location>
        <begin position="357"/>
        <end position="361"/>
    </location>
    <ligand>
        <name>FAD</name>
        <dbReference type="ChEBI" id="CHEBI:57692"/>
    </ligand>
</feature>
<dbReference type="GO" id="GO:0005506">
    <property type="term" value="F:iron ion binding"/>
    <property type="evidence" value="ECO:0007669"/>
    <property type="project" value="InterPro"/>
</dbReference>
<dbReference type="Pfam" id="PF03450">
    <property type="entry name" value="CO_deh_flav_C"/>
    <property type="match status" value="1"/>
</dbReference>
<dbReference type="InterPro" id="IPR016167">
    <property type="entry name" value="FAD-bd_PCMH_sub1"/>
</dbReference>
<dbReference type="InterPro" id="IPR036318">
    <property type="entry name" value="FAD-bd_PCMH-like_sf"/>
</dbReference>
<dbReference type="PROSITE" id="PS51085">
    <property type="entry name" value="2FE2S_FER_2"/>
    <property type="match status" value="1"/>
</dbReference>
<dbReference type="FunFam" id="3.90.1170.50:FF:000001">
    <property type="entry name" value="Aldehyde oxidase 1"/>
    <property type="match status" value="1"/>
</dbReference>
<dbReference type="PANTHER" id="PTHR45444">
    <property type="entry name" value="XANTHINE DEHYDROGENASE"/>
    <property type="match status" value="1"/>
</dbReference>
<dbReference type="InParanoid" id="A0A5N4AAQ2"/>
<evidence type="ECO:0000256" key="13">
    <source>
        <dbReference type="ARBA" id="ARBA00023014"/>
    </source>
</evidence>
<feature type="binding site" evidence="21">
    <location>
        <position position="50"/>
    </location>
    <ligand>
        <name>[2Fe-2S] cluster</name>
        <dbReference type="ChEBI" id="CHEBI:190135"/>
        <label>1</label>
    </ligand>
</feature>
<comment type="subcellular location">
    <subcellularLocation>
        <location evidence="2">Peroxisome</location>
    </subcellularLocation>
</comment>
<dbReference type="FunFam" id="3.30.365.10:FF:000004">
    <property type="entry name" value="Xanthine dehydrogenase oxidase"/>
    <property type="match status" value="1"/>
</dbReference>
<evidence type="ECO:0000256" key="14">
    <source>
        <dbReference type="ARBA" id="ARBA00023027"/>
    </source>
</evidence>
<feature type="binding site" evidence="21">
    <location>
        <position position="150"/>
    </location>
    <ligand>
        <name>[2Fe-2S] cluster</name>
        <dbReference type="ChEBI" id="CHEBI:190135"/>
        <label>2</label>
    </ligand>
</feature>
<evidence type="ECO:0000259" key="23">
    <source>
        <dbReference type="PROSITE" id="PS51387"/>
    </source>
</evidence>
<evidence type="ECO:0000256" key="5">
    <source>
        <dbReference type="ARBA" id="ARBA00013123"/>
    </source>
</evidence>
<dbReference type="Gene3D" id="3.90.1170.50">
    <property type="entry name" value="Aldehyde oxidase/xanthine dehydrogenase, a/b hammerhead"/>
    <property type="match status" value="1"/>
</dbReference>
<feature type="active site" description="Proton acceptor" evidence="19">
    <location>
        <position position="1260"/>
    </location>
</feature>
<organism evidence="24 25">
    <name type="scientific">Photinus pyralis</name>
    <name type="common">Common eastern firefly</name>
    <name type="synonym">Lampyris pyralis</name>
    <dbReference type="NCBI Taxonomy" id="7054"/>
    <lineage>
        <taxon>Eukaryota</taxon>
        <taxon>Metazoa</taxon>
        <taxon>Ecdysozoa</taxon>
        <taxon>Arthropoda</taxon>
        <taxon>Hexapoda</taxon>
        <taxon>Insecta</taxon>
        <taxon>Pterygota</taxon>
        <taxon>Neoptera</taxon>
        <taxon>Endopterygota</taxon>
        <taxon>Coleoptera</taxon>
        <taxon>Polyphaga</taxon>
        <taxon>Elateriformia</taxon>
        <taxon>Elateroidea</taxon>
        <taxon>Lampyridae</taxon>
        <taxon>Lampyrinae</taxon>
        <taxon>Photinus</taxon>
    </lineage>
</organism>
<evidence type="ECO:0000256" key="15">
    <source>
        <dbReference type="ARBA" id="ARBA00023140"/>
    </source>
</evidence>
<feature type="binding site" evidence="21">
    <location>
        <position position="115"/>
    </location>
    <ligand>
        <name>[2Fe-2S] cluster</name>
        <dbReference type="ChEBI" id="CHEBI:190135"/>
        <label>2</label>
    </ligand>
</feature>
<feature type="binding site" evidence="20">
    <location>
        <begin position="267"/>
        <end position="274"/>
    </location>
    <ligand>
        <name>FAD</name>
        <dbReference type="ChEBI" id="CHEBI:57692"/>
    </ligand>
</feature>
<feature type="binding site" evidence="20">
    <location>
        <position position="432"/>
    </location>
    <ligand>
        <name>FAD</name>
        <dbReference type="ChEBI" id="CHEBI:57692"/>
    </ligand>
</feature>
<dbReference type="SUPFAM" id="SSF47741">
    <property type="entry name" value="CO dehydrogenase ISP C-domain like"/>
    <property type="match status" value="1"/>
</dbReference>
<dbReference type="InterPro" id="IPR036010">
    <property type="entry name" value="2Fe-2S_ferredoxin-like_sf"/>
</dbReference>
<feature type="binding site" evidence="20">
    <location>
        <position position="347"/>
    </location>
    <ligand>
        <name>FAD</name>
        <dbReference type="ChEBI" id="CHEBI:57692"/>
    </ligand>
</feature>
<dbReference type="PIRSF" id="PIRSF000127">
    <property type="entry name" value="Xanthine_DH"/>
    <property type="match status" value="1"/>
</dbReference>
<feature type="binding site" evidence="21">
    <location>
        <position position="918"/>
    </location>
    <ligand>
        <name>Mo-molybdopterin</name>
        <dbReference type="ChEBI" id="CHEBI:71302"/>
    </ligand>
    <ligandPart>
        <name>Mo</name>
        <dbReference type="ChEBI" id="CHEBI:28685"/>
    </ligandPart>
</feature>
<dbReference type="PANTHER" id="PTHR45444:SF3">
    <property type="entry name" value="XANTHINE DEHYDROGENASE"/>
    <property type="match status" value="1"/>
</dbReference>
<feature type="binding site" evidence="20">
    <location>
        <position position="886"/>
    </location>
    <ligand>
        <name>substrate</name>
    </ligand>
</feature>
<evidence type="ECO:0000256" key="16">
    <source>
        <dbReference type="ARBA" id="ARBA00034078"/>
    </source>
</evidence>
<feature type="binding site" evidence="21">
    <location>
        <position position="804"/>
    </location>
    <ligand>
        <name>Mo-molybdopterin</name>
        <dbReference type="ChEBI" id="CHEBI:71302"/>
    </ligand>
    <ligandPart>
        <name>Mo</name>
        <dbReference type="ChEBI" id="CHEBI:28685"/>
    </ligandPart>
</feature>
<evidence type="ECO:0000256" key="17">
    <source>
        <dbReference type="ARBA" id="ARBA00049017"/>
    </source>
</evidence>
<feature type="binding site" evidence="20">
    <location>
        <position position="808"/>
    </location>
    <ligand>
        <name>substrate</name>
    </ligand>
</feature>
<evidence type="ECO:0000256" key="9">
    <source>
        <dbReference type="ARBA" id="ARBA00022723"/>
    </source>
</evidence>
<dbReference type="InterPro" id="IPR036884">
    <property type="entry name" value="2Fe-2S-bd_dom_sf"/>
</dbReference>
<feature type="binding site" evidence="20">
    <location>
        <position position="370"/>
    </location>
    <ligand>
        <name>FAD</name>
        <dbReference type="ChEBI" id="CHEBI:57692"/>
    </ligand>
</feature>
<evidence type="ECO:0000256" key="7">
    <source>
        <dbReference type="ARBA" id="ARBA00022630"/>
    </source>
</evidence>
<comment type="catalytic activity">
    <reaction evidence="17">
        <text>xanthine + NAD(+) + H2O = urate + NADH + H(+)</text>
        <dbReference type="Rhea" id="RHEA:16669"/>
        <dbReference type="ChEBI" id="CHEBI:15377"/>
        <dbReference type="ChEBI" id="CHEBI:15378"/>
        <dbReference type="ChEBI" id="CHEBI:17712"/>
        <dbReference type="ChEBI" id="CHEBI:17775"/>
        <dbReference type="ChEBI" id="CHEBI:57540"/>
        <dbReference type="ChEBI" id="CHEBI:57945"/>
        <dbReference type="EC" id="1.17.1.4"/>
    </reaction>
</comment>
<feature type="binding site" evidence="21">
    <location>
        <position position="152"/>
    </location>
    <ligand>
        <name>[2Fe-2S] cluster</name>
        <dbReference type="ChEBI" id="CHEBI:190135"/>
        <label>2</label>
    </ligand>
</feature>
<dbReference type="InterPro" id="IPR012675">
    <property type="entry name" value="Beta-grasp_dom_sf"/>
</dbReference>
<dbReference type="Gene3D" id="3.30.43.10">
    <property type="entry name" value="Uridine Diphospho-n-acetylenolpyruvylglucosamine Reductase, domain 2"/>
    <property type="match status" value="1"/>
</dbReference>
<comment type="subunit">
    <text evidence="4">Homodimer.</text>
</comment>
<dbReference type="Pfam" id="PF01799">
    <property type="entry name" value="Fer2_2"/>
    <property type="match status" value="1"/>
</dbReference>
<dbReference type="InterPro" id="IPR008274">
    <property type="entry name" value="AldOxase/xan_DH_MoCoBD1"/>
</dbReference>
<dbReference type="SUPFAM" id="SSF54292">
    <property type="entry name" value="2Fe-2S ferredoxin-like"/>
    <property type="match status" value="1"/>
</dbReference>
<keyword evidence="6 21" id="KW-0500">Molybdenum</keyword>
<dbReference type="FunFam" id="3.30.365.10:FF:000003">
    <property type="entry name" value="Aldehyde oxidase 1"/>
    <property type="match status" value="1"/>
</dbReference>
<dbReference type="Pfam" id="PF20256">
    <property type="entry name" value="MoCoBD_2"/>
    <property type="match status" value="1"/>
</dbReference>
<comment type="caution">
    <text evidence="24">The sequence shown here is derived from an EMBL/GenBank/DDBJ whole genome shotgun (WGS) entry which is preliminary data.</text>
</comment>
<dbReference type="PROSITE" id="PS00559">
    <property type="entry name" value="MOLYBDOPTERIN_EUK"/>
    <property type="match status" value="1"/>
</dbReference>
<dbReference type="InterPro" id="IPR016169">
    <property type="entry name" value="FAD-bd_PCMH_sub2"/>
</dbReference>
<dbReference type="GO" id="GO:0004854">
    <property type="term" value="F:xanthine dehydrogenase activity"/>
    <property type="evidence" value="ECO:0007669"/>
    <property type="project" value="UniProtKB-EC"/>
</dbReference>
<reference evidence="24 25" key="1">
    <citation type="journal article" date="2018" name="Elife">
        <title>Firefly genomes illuminate parallel origins of bioluminescence in beetles.</title>
        <authorList>
            <person name="Fallon T.R."/>
            <person name="Lower S.E."/>
            <person name="Chang C.H."/>
            <person name="Bessho-Uehara M."/>
            <person name="Martin G.J."/>
            <person name="Bewick A.J."/>
            <person name="Behringer M."/>
            <person name="Debat H.J."/>
            <person name="Wong I."/>
            <person name="Day J.C."/>
            <person name="Suvorov A."/>
            <person name="Silva C.J."/>
            <person name="Stanger-Hall K.F."/>
            <person name="Hall D.W."/>
            <person name="Schmitz R.J."/>
            <person name="Nelson D.R."/>
            <person name="Lewis S.M."/>
            <person name="Shigenobu S."/>
            <person name="Bybee S.M."/>
            <person name="Larracuente A.M."/>
            <person name="Oba Y."/>
            <person name="Weng J.K."/>
        </authorList>
    </citation>
    <scope>NUCLEOTIDE SEQUENCE [LARGE SCALE GENOMIC DNA]</scope>
    <source>
        <strain evidence="24">1611_PpyrPB1</strain>
        <tissue evidence="24">Whole body</tissue>
    </source>
</reference>
<dbReference type="PROSITE" id="PS00197">
    <property type="entry name" value="2FE2S_FER_1"/>
    <property type="match status" value="1"/>
</dbReference>
<dbReference type="Gene3D" id="3.30.365.10">
    <property type="entry name" value="Aldehyde oxidase/xanthine dehydrogenase, molybdopterin binding domain"/>
    <property type="match status" value="4"/>
</dbReference>
<dbReference type="GO" id="GO:0051537">
    <property type="term" value="F:2 iron, 2 sulfur cluster binding"/>
    <property type="evidence" value="ECO:0007669"/>
    <property type="project" value="UniProtKB-KW"/>
</dbReference>
<dbReference type="InterPro" id="IPR046867">
    <property type="entry name" value="AldOxase/xan_DH_MoCoBD2"/>
</dbReference>
<accession>A0A5N4AAQ2</accession>
<feature type="domain" description="FAD-binding PCMH-type" evidence="23">
    <location>
        <begin position="239"/>
        <end position="424"/>
    </location>
</feature>
<keyword evidence="7" id="KW-0285">Flavoprotein</keyword>
<evidence type="ECO:0000256" key="2">
    <source>
        <dbReference type="ARBA" id="ARBA00004275"/>
    </source>
</evidence>
<dbReference type="Gene3D" id="3.30.465.10">
    <property type="match status" value="1"/>
</dbReference>
<feature type="binding site" evidence="21">
    <location>
        <position position="773"/>
    </location>
    <ligand>
        <name>Mo-molybdopterin</name>
        <dbReference type="ChEBI" id="CHEBI:71302"/>
    </ligand>
    <ligandPart>
        <name>Mo</name>
        <dbReference type="ChEBI" id="CHEBI:28685"/>
    </ligandPart>
</feature>
<evidence type="ECO:0000256" key="11">
    <source>
        <dbReference type="ARBA" id="ARBA00023002"/>
    </source>
</evidence>
<dbReference type="FunFam" id="3.30.365.10:FF:000001">
    <property type="entry name" value="Xanthine dehydrogenase oxidase"/>
    <property type="match status" value="1"/>
</dbReference>
<dbReference type="Gene3D" id="1.10.150.120">
    <property type="entry name" value="[2Fe-2S]-binding domain"/>
    <property type="match status" value="1"/>
</dbReference>
<dbReference type="InterPro" id="IPR005107">
    <property type="entry name" value="CO_DH_flav_C"/>
</dbReference>
<dbReference type="Gene3D" id="3.30.390.50">
    <property type="entry name" value="CO dehydrogenase flavoprotein, C-terminal domain"/>
    <property type="match status" value="1"/>
</dbReference>
<feature type="binding site" evidence="21">
    <location>
        <position position="53"/>
    </location>
    <ligand>
        <name>[2Fe-2S] cluster</name>
        <dbReference type="ChEBI" id="CHEBI:190135"/>
        <label>1</label>
    </ligand>
</feature>
<keyword evidence="12 21" id="KW-0408">Iron</keyword>
<dbReference type="InterPro" id="IPR001041">
    <property type="entry name" value="2Fe-2S_ferredoxin-type"/>
</dbReference>
<dbReference type="SUPFAM" id="SSF56176">
    <property type="entry name" value="FAD-binding/transporter-associated domain-like"/>
    <property type="match status" value="1"/>
</dbReference>
<evidence type="ECO:0000256" key="8">
    <source>
        <dbReference type="ARBA" id="ARBA00022714"/>
    </source>
</evidence>
<evidence type="ECO:0000256" key="19">
    <source>
        <dbReference type="PIRSR" id="PIRSR000127-1"/>
    </source>
</evidence>
<evidence type="ECO:0000256" key="4">
    <source>
        <dbReference type="ARBA" id="ARBA00011738"/>
    </source>
</evidence>
<keyword evidence="8 21" id="KW-0001">2Fe-2S</keyword>
<dbReference type="InterPro" id="IPR002888">
    <property type="entry name" value="2Fe-2S-bd"/>
</dbReference>
<dbReference type="EC" id="1.17.1.4" evidence="5"/>
<feature type="domain" description="2Fe-2S ferredoxin-type" evidence="22">
    <location>
        <begin position="6"/>
        <end position="93"/>
    </location>
</feature>
<evidence type="ECO:0000256" key="1">
    <source>
        <dbReference type="ARBA" id="ARBA00001974"/>
    </source>
</evidence>
<name>A0A5N4AAQ2_PHOPY</name>
<dbReference type="FunFam" id="3.10.20.30:FF:000015">
    <property type="entry name" value="Aldehyde oxidase 1"/>
    <property type="match status" value="1"/>
</dbReference>
<evidence type="ECO:0000259" key="22">
    <source>
        <dbReference type="PROSITE" id="PS51085"/>
    </source>
</evidence>
<gene>
    <name evidence="24" type="ORF">PPYR_11236</name>
</gene>
<dbReference type="GO" id="GO:0071949">
    <property type="term" value="F:FAD binding"/>
    <property type="evidence" value="ECO:0007669"/>
    <property type="project" value="InterPro"/>
</dbReference>
<keyword evidence="11" id="KW-0560">Oxidoreductase</keyword>
<dbReference type="Proteomes" id="UP000327044">
    <property type="component" value="Unassembled WGS sequence"/>
</dbReference>
<feature type="binding site" evidence="21">
    <location>
        <position position="118"/>
    </location>
    <ligand>
        <name>[2Fe-2S] cluster</name>
        <dbReference type="ChEBI" id="CHEBI:190135"/>
        <label>2</label>
    </ligand>
</feature>
<dbReference type="Pfam" id="PF02738">
    <property type="entry name" value="MoCoBD_1"/>
    <property type="match status" value="1"/>
</dbReference>